<keyword evidence="1" id="KW-1133">Transmembrane helix</keyword>
<proteinExistence type="predicted"/>
<evidence type="ECO:0000313" key="2">
    <source>
        <dbReference type="EMBL" id="MBD8083801.1"/>
    </source>
</evidence>
<keyword evidence="1" id="KW-0812">Transmembrane</keyword>
<dbReference type="RefSeq" id="WP_191737646.1">
    <property type="nucleotide sequence ID" value="NZ_JACYFS010000005.1"/>
</dbReference>
<evidence type="ECO:0000313" key="3">
    <source>
        <dbReference type="Proteomes" id="UP000637299"/>
    </source>
</evidence>
<protein>
    <submittedName>
        <fullName evidence="2">DUF2975 domain-containing protein</fullName>
    </submittedName>
</protein>
<feature type="transmembrane region" description="Helical" evidence="1">
    <location>
        <begin position="86"/>
        <end position="107"/>
    </location>
</feature>
<dbReference type="Proteomes" id="UP000637299">
    <property type="component" value="Unassembled WGS sequence"/>
</dbReference>
<feature type="transmembrane region" description="Helical" evidence="1">
    <location>
        <begin position="12"/>
        <end position="40"/>
    </location>
</feature>
<accession>A0ABR8ZGI9</accession>
<gene>
    <name evidence="2" type="ORF">IC610_15385</name>
</gene>
<reference evidence="2 3" key="1">
    <citation type="submission" date="2020-09" db="EMBL/GenBank/DDBJ databases">
        <title>Genome seq and assembly of Chryseobacterium sp.</title>
        <authorList>
            <person name="Chhetri G."/>
        </authorList>
    </citation>
    <scope>NUCLEOTIDE SEQUENCE [LARGE SCALE GENOMIC DNA]</scope>
    <source>
        <strain evidence="2 3">GCR10</strain>
    </source>
</reference>
<dbReference type="InterPro" id="IPR021354">
    <property type="entry name" value="DUF2975"/>
</dbReference>
<organism evidence="2 3">
    <name type="scientific">Chryseobacterium caseinilyticum</name>
    <dbReference type="NCBI Taxonomy" id="2771428"/>
    <lineage>
        <taxon>Bacteria</taxon>
        <taxon>Pseudomonadati</taxon>
        <taxon>Bacteroidota</taxon>
        <taxon>Flavobacteriia</taxon>
        <taxon>Flavobacteriales</taxon>
        <taxon>Weeksellaceae</taxon>
        <taxon>Chryseobacterium group</taxon>
        <taxon>Chryseobacterium</taxon>
    </lineage>
</organism>
<feature type="transmembrane region" description="Helical" evidence="1">
    <location>
        <begin position="153"/>
        <end position="169"/>
    </location>
</feature>
<name>A0ABR8ZGI9_9FLAO</name>
<keyword evidence="1" id="KW-0472">Membrane</keyword>
<sequence>MKLLGKNSLLYWLKYPFGIYTVGFTLMSIWILGLMSVYAFTNSTNQFTSVDHWKTENHNQQANSETVQFHYPFTKMVLATENSVEGISLAFLGLASLSFILITVFKILNELSKDNFFTENAVKNFKILGFGLIAFGSIHLAIDLFTSSQKFDITPPLIFIITGLIFIFLKEIFAKGRKIQEENDLTI</sequence>
<feature type="transmembrane region" description="Helical" evidence="1">
    <location>
        <begin position="127"/>
        <end position="147"/>
    </location>
</feature>
<evidence type="ECO:0000256" key="1">
    <source>
        <dbReference type="SAM" id="Phobius"/>
    </source>
</evidence>
<keyword evidence="3" id="KW-1185">Reference proteome</keyword>
<dbReference type="Pfam" id="PF11188">
    <property type="entry name" value="DUF2975"/>
    <property type="match status" value="1"/>
</dbReference>
<comment type="caution">
    <text evidence="2">The sequence shown here is derived from an EMBL/GenBank/DDBJ whole genome shotgun (WGS) entry which is preliminary data.</text>
</comment>
<dbReference type="EMBL" id="JACYFS010000005">
    <property type="protein sequence ID" value="MBD8083801.1"/>
    <property type="molecule type" value="Genomic_DNA"/>
</dbReference>